<comment type="similarity">
    <text evidence="5">Belongs to the EIF-2B alpha/beta/delta subunits family. MtnA subfamily.</text>
</comment>
<dbReference type="SUPFAM" id="SSF100950">
    <property type="entry name" value="NagB/RpiA/CoA transferase-like"/>
    <property type="match status" value="1"/>
</dbReference>
<dbReference type="Proteomes" id="UP000031631">
    <property type="component" value="Chromosome"/>
</dbReference>
<name>A0A7U6GJZ2_9GAMM</name>
<accession>A0A7U6GJZ2</accession>
<dbReference type="Gene3D" id="1.20.120.420">
    <property type="entry name" value="translation initiation factor eif-2b, domain 1"/>
    <property type="match status" value="1"/>
</dbReference>
<dbReference type="EMBL" id="AP012273">
    <property type="protein sequence ID" value="BAO45047.1"/>
    <property type="molecule type" value="Genomic_DNA"/>
</dbReference>
<dbReference type="FunFam" id="1.20.120.420:FF:000003">
    <property type="entry name" value="Methylthioribose-1-phosphate isomerase"/>
    <property type="match status" value="1"/>
</dbReference>
<dbReference type="FunFam" id="3.40.50.10470:FF:000006">
    <property type="entry name" value="Methylthioribose-1-phosphate isomerase"/>
    <property type="match status" value="1"/>
</dbReference>
<feature type="binding site" evidence="5">
    <location>
        <position position="186"/>
    </location>
    <ligand>
        <name>substrate</name>
    </ligand>
</feature>
<sequence>MDADLLLLDQRLLPHEEKFIHCENAEDTARAVTDMVVRGAPAIGVTAAYGMVLAARHAWRQSGADWKTAMQGDVRTLAAARPTAVNLGWAIARMDDLLRTLPGDADPEPALLAEARAIHEEDVAANHVLGDLGASLIEGRTSVITHCNAGALATGGYGTALGVIRSAWKAGKLNHVYADETRPWLQGSRLTAWEMVRDGIPVSLLADGAAAARLAAGGVTWVVVGSDRIAANGDVANKIGTYSLALVARAHGVKVMVAAPTSTIDMNCPSGADIPIETRDPGELLACGGSPVASAGAQAWNPVFDVTPAELVDAIVTERGIISAPDARKLAMHMA</sequence>
<dbReference type="InterPro" id="IPR000649">
    <property type="entry name" value="IF-2B-related"/>
</dbReference>
<feature type="binding site" evidence="5">
    <location>
        <begin position="237"/>
        <end position="238"/>
    </location>
    <ligand>
        <name>substrate</name>
    </ligand>
</feature>
<keyword evidence="5" id="KW-0486">Methionine biosynthesis</keyword>
<keyword evidence="7" id="KW-1185">Reference proteome</keyword>
<proteinExistence type="inferred from homology"/>
<keyword evidence="5" id="KW-0028">Amino-acid biosynthesis</keyword>
<dbReference type="Gene3D" id="3.40.50.10470">
    <property type="entry name" value="Translation initiation factor eif-2b, domain 2"/>
    <property type="match status" value="1"/>
</dbReference>
<dbReference type="Pfam" id="PF01008">
    <property type="entry name" value="IF-2B"/>
    <property type="match status" value="1"/>
</dbReference>
<organism evidence="6 7">
    <name type="scientific">Thiolapillus brandeum</name>
    <dbReference type="NCBI Taxonomy" id="1076588"/>
    <lineage>
        <taxon>Bacteria</taxon>
        <taxon>Pseudomonadati</taxon>
        <taxon>Pseudomonadota</taxon>
        <taxon>Gammaproteobacteria</taxon>
        <taxon>Chromatiales</taxon>
        <taxon>Sedimenticolaceae</taxon>
        <taxon>Thiolapillus</taxon>
    </lineage>
</organism>
<feature type="binding site" evidence="5">
    <location>
        <begin position="38"/>
        <end position="40"/>
    </location>
    <ligand>
        <name>substrate</name>
    </ligand>
</feature>
<comment type="catalytic activity">
    <reaction evidence="3">
        <text>5-(methylsulfanyl)-alpha-D-ribose 1-phosphate = 5-(methylsulfanyl)-D-ribulose 1-phosphate</text>
        <dbReference type="Rhea" id="RHEA:19989"/>
        <dbReference type="ChEBI" id="CHEBI:58533"/>
        <dbReference type="ChEBI" id="CHEBI:58548"/>
        <dbReference type="EC" id="5.3.1.23"/>
    </reaction>
    <physiologicalReaction direction="left-to-right" evidence="3">
        <dbReference type="Rhea" id="RHEA:19990"/>
    </physiologicalReaction>
</comment>
<dbReference type="InterPro" id="IPR042529">
    <property type="entry name" value="IF_2B-like_C"/>
</dbReference>
<dbReference type="NCBIfam" id="NF004326">
    <property type="entry name" value="PRK05720.1"/>
    <property type="match status" value="1"/>
</dbReference>
<dbReference type="GO" id="GO:0046523">
    <property type="term" value="F:S-methyl-5-thioribose-1-phosphate isomerase activity"/>
    <property type="evidence" value="ECO:0007669"/>
    <property type="project" value="UniProtKB-UniRule"/>
</dbReference>
<dbReference type="EC" id="5.3.1.23" evidence="5"/>
<dbReference type="HAMAP" id="MF_01678">
    <property type="entry name" value="Salvage_MtnA"/>
    <property type="match status" value="1"/>
</dbReference>
<reference evidence="6 7" key="1">
    <citation type="journal article" date="2014" name="PLoS ONE">
        <title>Physiological and genomic features of a novel sulfur-oxidizing gammaproteobacterium belonging to a previously uncultivated symbiotic lineage isolated from a hydrothermal vent.</title>
        <authorList>
            <person name="Nunoura T."/>
            <person name="Takaki Y."/>
            <person name="Kazama H."/>
            <person name="Kakuta J."/>
            <person name="Shimamura S."/>
            <person name="Makita H."/>
            <person name="Hirai M."/>
            <person name="Miyazaki M."/>
            <person name="Takai K."/>
        </authorList>
    </citation>
    <scope>NUCLEOTIDE SEQUENCE [LARGE SCALE GENOMIC DNA]</scope>
    <source>
        <strain evidence="6 7">Hiromi1</strain>
    </source>
</reference>
<feature type="binding site" evidence="5">
    <location>
        <position position="81"/>
    </location>
    <ligand>
        <name>substrate</name>
    </ligand>
</feature>
<comment type="pathway">
    <text evidence="5">Amino-acid biosynthesis; L-methionine biosynthesis via salvage pathway; L-methionine from S-methyl-5-thio-alpha-D-ribose 1-phosphate: step 1/6.</text>
</comment>
<dbReference type="GO" id="GO:0019509">
    <property type="term" value="P:L-methionine salvage from methylthioadenosine"/>
    <property type="evidence" value="ECO:0007669"/>
    <property type="project" value="UniProtKB-UniRule"/>
</dbReference>
<dbReference type="PANTHER" id="PTHR43475:SF1">
    <property type="entry name" value="METHYLTHIORIBOSE-1-PHOSPHATE ISOMERASE"/>
    <property type="match status" value="1"/>
</dbReference>
<dbReference type="NCBIfam" id="TIGR00524">
    <property type="entry name" value="eIF-2B_rel"/>
    <property type="match status" value="1"/>
</dbReference>
<dbReference type="PANTHER" id="PTHR43475">
    <property type="entry name" value="METHYLTHIORIBOSE-1-PHOSPHATE ISOMERASE"/>
    <property type="match status" value="1"/>
</dbReference>
<dbReference type="KEGG" id="tbn:TBH_C2135"/>
<dbReference type="NCBIfam" id="TIGR00512">
    <property type="entry name" value="salvage_mtnA"/>
    <property type="match status" value="1"/>
</dbReference>
<keyword evidence="1 5" id="KW-0413">Isomerase</keyword>
<evidence type="ECO:0000256" key="2">
    <source>
        <dbReference type="ARBA" id="ARBA00050906"/>
    </source>
</evidence>
<feature type="site" description="Transition state stabilizer" evidence="5">
    <location>
        <position position="147"/>
    </location>
</feature>
<feature type="active site" description="Proton donor" evidence="5">
    <location>
        <position position="227"/>
    </location>
</feature>
<protein>
    <recommendedName>
        <fullName evidence="5">Methylthioribose-1-phosphate isomerase</fullName>
        <shortName evidence="5">M1Pi</shortName>
        <shortName evidence="5">MTR-1-P isomerase</shortName>
        <ecNumber evidence="5">5.3.1.23</ecNumber>
    </recommendedName>
    <alternativeName>
        <fullName evidence="5">S-methyl-5-thioribose-1-phosphate isomerase</fullName>
    </alternativeName>
</protein>
<evidence type="ECO:0000313" key="6">
    <source>
        <dbReference type="EMBL" id="BAO45047.1"/>
    </source>
</evidence>
<dbReference type="UniPathway" id="UPA00904">
    <property type="reaction ID" value="UER00874"/>
</dbReference>
<evidence type="ECO:0000256" key="5">
    <source>
        <dbReference type="HAMAP-Rule" id="MF_01678"/>
    </source>
</evidence>
<dbReference type="InterPro" id="IPR037171">
    <property type="entry name" value="NagB/RpiA_transferase-like"/>
</dbReference>
<dbReference type="InterPro" id="IPR005251">
    <property type="entry name" value="IF-M1Pi"/>
</dbReference>
<evidence type="ECO:0000256" key="3">
    <source>
        <dbReference type="ARBA" id="ARBA00051169"/>
    </source>
</evidence>
<dbReference type="InterPro" id="IPR027363">
    <property type="entry name" value="M1Pi_N"/>
</dbReference>
<dbReference type="AlphaFoldDB" id="A0A7U6GJZ2"/>
<evidence type="ECO:0000256" key="4">
    <source>
        <dbReference type="ARBA" id="ARBA00058145"/>
    </source>
</evidence>
<comment type="function">
    <text evidence="4">Catalyzes the interconversion of methylthioribose-1-phosphate (MTR-1-P) into methylthioribulose-1-phosphate (MTRu-1-P). Also catalyzes the interconversion of 5-deoxyribose 1-phosphate and 5-deoxyribulose 1-phosphate. Part of a bifunctional DHAP-shunt salvage pathway for SAM by-products.</text>
</comment>
<evidence type="ECO:0000313" key="7">
    <source>
        <dbReference type="Proteomes" id="UP000031631"/>
    </source>
</evidence>
<gene>
    <name evidence="5" type="primary">mtnA</name>
    <name evidence="6" type="ORF">TBH_C2135</name>
</gene>
<dbReference type="InterPro" id="IPR011559">
    <property type="entry name" value="Initiation_fac_2B_a/b/d"/>
</dbReference>
<comment type="catalytic activity">
    <reaction evidence="2">
        <text>5-deoxy-alpha-D-ribose 1-phosphate = 5-deoxy-D-ribulose 1-phosphate</text>
        <dbReference type="Rhea" id="RHEA:61296"/>
        <dbReference type="ChEBI" id="CHEBI:58749"/>
        <dbReference type="ChEBI" id="CHEBI:144504"/>
    </reaction>
    <physiologicalReaction direction="left-to-right" evidence="2">
        <dbReference type="Rhea" id="RHEA:61297"/>
    </physiologicalReaction>
</comment>
<evidence type="ECO:0000256" key="1">
    <source>
        <dbReference type="ARBA" id="ARBA00023235"/>
    </source>
</evidence>